<dbReference type="PANTHER" id="PTHR30572">
    <property type="entry name" value="MEMBRANE COMPONENT OF TRANSPORTER-RELATED"/>
    <property type="match status" value="1"/>
</dbReference>
<dbReference type="Proteomes" id="UP000094869">
    <property type="component" value="Unassembled WGS sequence"/>
</dbReference>
<evidence type="ECO:0000256" key="6">
    <source>
        <dbReference type="ARBA" id="ARBA00038076"/>
    </source>
</evidence>
<dbReference type="Pfam" id="PF12704">
    <property type="entry name" value="MacB_PCD"/>
    <property type="match status" value="1"/>
</dbReference>
<evidence type="ECO:0000313" key="12">
    <source>
        <dbReference type="EMBL" id="ODR55607.1"/>
    </source>
</evidence>
<keyword evidence="3 7" id="KW-0812">Transmembrane</keyword>
<evidence type="ECO:0000256" key="1">
    <source>
        <dbReference type="ARBA" id="ARBA00004651"/>
    </source>
</evidence>
<evidence type="ECO:0000313" key="11">
    <source>
        <dbReference type="EMBL" id="ODR44977.1"/>
    </source>
</evidence>
<dbReference type="InterPro" id="IPR025857">
    <property type="entry name" value="MacB_PCD"/>
</dbReference>
<feature type="transmembrane region" description="Helical" evidence="7">
    <location>
        <begin position="21"/>
        <end position="42"/>
    </location>
</feature>
<dbReference type="GO" id="GO:0016787">
    <property type="term" value="F:hydrolase activity"/>
    <property type="evidence" value="ECO:0007669"/>
    <property type="project" value="UniProtKB-KW"/>
</dbReference>
<evidence type="ECO:0000313" key="13">
    <source>
        <dbReference type="Proteomes" id="UP000094067"/>
    </source>
</evidence>
<protein>
    <submittedName>
        <fullName evidence="11">Macrolide ABC transporter ATP-binding protein</fullName>
    </submittedName>
    <submittedName>
        <fullName evidence="10">Macrolide export ATP-binding/permease protein MacB</fullName>
        <ecNumber evidence="10">3.6.3.-</ecNumber>
    </submittedName>
</protein>
<comment type="similarity">
    <text evidence="6">Belongs to the ABC-4 integral membrane protein family.</text>
</comment>
<sequence length="438" mass="45777">MKVTEILRLVWLNLSANKSKVILTSTGIIVGAATIMLVIAIGTGGKEEVAEQFKNLNAGAIDISYEYQGNSGRPGGGSGMPGGGGGMPGGAFGGSGGFSFGGGMFMMDQSQSNSERITLSESDMEDLETFVPGIARTTMSFSTTSAVDGGELESSTSYTIAGVLSNYAGISNLEMALGDFLTDENNTYKEKVCVLGSNVAKTVFGSVYDAYDGTVYIDNRPYQVSGIISEMGTVASGISPDDAIYIPYNTGVKYLSSTGVSPTITVIAENVNEVETIIANIEQVLAESYPNAEFTISDAGSKMEAASKSNDTLTMLLICMAVIVFIVGGLGIMNVLFVSVKERTNEIGILKAIGCCKRDILAEFLMEASCISLVGAILGVMLALGITPALEYFGMRVELSVSGAVLSLIFGVLTGTIFGFYPAYQASSLIPVAALNHE</sequence>
<evidence type="ECO:0000256" key="5">
    <source>
        <dbReference type="ARBA" id="ARBA00023136"/>
    </source>
</evidence>
<reference evidence="12 14" key="3">
    <citation type="submission" date="2016-08" db="EMBL/GenBank/DDBJ databases">
        <authorList>
            <person name="Seilhamer J.J."/>
        </authorList>
    </citation>
    <scope>NUCLEOTIDE SEQUENCE [LARGE SCALE GENOMIC DNA]</scope>
    <source>
        <strain evidence="12 14">NML150140-1</strain>
    </source>
</reference>
<feature type="transmembrane region" description="Helical" evidence="7">
    <location>
        <begin position="360"/>
        <end position="387"/>
    </location>
</feature>
<dbReference type="PATRIC" id="fig|1432052.4.peg.5142"/>
<reference evidence="11 15" key="2">
    <citation type="submission" date="2016-08" db="EMBL/GenBank/DDBJ databases">
        <title>Characterization of Isolates of Eisenbergiella tayi Derived from Blood Cultures, Using Whole Genome Sequencing.</title>
        <authorList>
            <person name="Bernier A.-M."/>
            <person name="Burdz T."/>
            <person name="Wiebe D."/>
            <person name="Bernard K."/>
        </authorList>
    </citation>
    <scope>NUCLEOTIDE SEQUENCE [LARGE SCALE GENOMIC DNA]</scope>
    <source>
        <strain evidence="11 15">NML120146</strain>
    </source>
</reference>
<dbReference type="GO" id="GO:0022857">
    <property type="term" value="F:transmembrane transporter activity"/>
    <property type="evidence" value="ECO:0007669"/>
    <property type="project" value="TreeGrafter"/>
</dbReference>
<dbReference type="GO" id="GO:0005524">
    <property type="term" value="F:ATP binding"/>
    <property type="evidence" value="ECO:0007669"/>
    <property type="project" value="UniProtKB-KW"/>
</dbReference>
<gene>
    <name evidence="10" type="primary">macB_5</name>
    <name evidence="12" type="ORF">BEI59_00070</name>
    <name evidence="10" type="ORF">BEI61_04633</name>
    <name evidence="11" type="ORF">BEI63_29970</name>
</gene>
<keyword evidence="15" id="KW-1185">Reference proteome</keyword>
<dbReference type="PANTHER" id="PTHR30572:SF4">
    <property type="entry name" value="ABC TRANSPORTER PERMEASE YTRF"/>
    <property type="match status" value="1"/>
</dbReference>
<keyword evidence="2" id="KW-1003">Cell membrane</keyword>
<keyword evidence="4 7" id="KW-1133">Transmembrane helix</keyword>
<keyword evidence="10" id="KW-0378">Hydrolase</keyword>
<evidence type="ECO:0000313" key="10">
    <source>
        <dbReference type="EMBL" id="ODM03830.1"/>
    </source>
</evidence>
<evidence type="ECO:0000256" key="7">
    <source>
        <dbReference type="SAM" id="Phobius"/>
    </source>
</evidence>
<feature type="domain" description="MacB-like periplasmic core" evidence="9">
    <location>
        <begin position="22"/>
        <end position="283"/>
    </location>
</feature>
<feature type="transmembrane region" description="Helical" evidence="7">
    <location>
        <begin position="313"/>
        <end position="339"/>
    </location>
</feature>
<dbReference type="Proteomes" id="UP000094271">
    <property type="component" value="Unassembled WGS sequence"/>
</dbReference>
<dbReference type="EC" id="3.6.3.-" evidence="10"/>
<dbReference type="RefSeq" id="WP_069154170.1">
    <property type="nucleotide sequence ID" value="NZ_DBFYTW010000116.1"/>
</dbReference>
<evidence type="ECO:0000259" key="9">
    <source>
        <dbReference type="Pfam" id="PF12704"/>
    </source>
</evidence>
<dbReference type="EMBL" id="MEHA01000001">
    <property type="protein sequence ID" value="ODR55607.1"/>
    <property type="molecule type" value="Genomic_DNA"/>
</dbReference>
<reference evidence="10 13" key="1">
    <citation type="submission" date="2016-07" db="EMBL/GenBank/DDBJ databases">
        <title>Characterization of isolates of Eisenbergiella tayi derived from blood cultures, using whole genome sequencing.</title>
        <authorList>
            <person name="Burdz T."/>
            <person name="Wiebe D."/>
            <person name="Huynh C."/>
            <person name="Bernard K."/>
        </authorList>
    </citation>
    <scope>NUCLEOTIDE SEQUENCE [LARGE SCALE GENOMIC DNA]</scope>
    <source>
        <strain evidence="10 13">NML 110608</strain>
    </source>
</reference>
<evidence type="ECO:0000256" key="2">
    <source>
        <dbReference type="ARBA" id="ARBA00022475"/>
    </source>
</evidence>
<evidence type="ECO:0000259" key="8">
    <source>
        <dbReference type="Pfam" id="PF02687"/>
    </source>
</evidence>
<organism evidence="10 13">
    <name type="scientific">Eisenbergiella tayi</name>
    <dbReference type="NCBI Taxonomy" id="1432052"/>
    <lineage>
        <taxon>Bacteria</taxon>
        <taxon>Bacillati</taxon>
        <taxon>Bacillota</taxon>
        <taxon>Clostridia</taxon>
        <taxon>Lachnospirales</taxon>
        <taxon>Lachnospiraceae</taxon>
        <taxon>Eisenbergiella</taxon>
    </lineage>
</organism>
<dbReference type="Pfam" id="PF02687">
    <property type="entry name" value="FtsX"/>
    <property type="match status" value="1"/>
</dbReference>
<keyword evidence="5 7" id="KW-0472">Membrane</keyword>
<keyword evidence="10" id="KW-0547">Nucleotide-binding</keyword>
<dbReference type="EMBL" id="MEHD01000054">
    <property type="protein sequence ID" value="ODR44977.1"/>
    <property type="molecule type" value="Genomic_DNA"/>
</dbReference>
<dbReference type="AlphaFoldDB" id="A0A1E3A508"/>
<evidence type="ECO:0000256" key="4">
    <source>
        <dbReference type="ARBA" id="ARBA00022989"/>
    </source>
</evidence>
<dbReference type="EMBL" id="MCGH01000003">
    <property type="protein sequence ID" value="ODM03830.1"/>
    <property type="molecule type" value="Genomic_DNA"/>
</dbReference>
<feature type="transmembrane region" description="Helical" evidence="7">
    <location>
        <begin position="399"/>
        <end position="421"/>
    </location>
</feature>
<dbReference type="OrthoDB" id="9770036at2"/>
<dbReference type="InterPro" id="IPR050250">
    <property type="entry name" value="Macrolide_Exporter_MacB"/>
</dbReference>
<evidence type="ECO:0000256" key="3">
    <source>
        <dbReference type="ARBA" id="ARBA00022692"/>
    </source>
</evidence>
<dbReference type="InterPro" id="IPR003838">
    <property type="entry name" value="ABC3_permease_C"/>
</dbReference>
<evidence type="ECO:0000313" key="15">
    <source>
        <dbReference type="Proteomes" id="UP000094869"/>
    </source>
</evidence>
<dbReference type="Proteomes" id="UP000094067">
    <property type="component" value="Unassembled WGS sequence"/>
</dbReference>
<accession>A0A1E3A508</accession>
<proteinExistence type="inferred from homology"/>
<comment type="caution">
    <text evidence="10">The sequence shown here is derived from an EMBL/GenBank/DDBJ whole genome shotgun (WGS) entry which is preliminary data.</text>
</comment>
<feature type="domain" description="ABC3 transporter permease C-terminal" evidence="8">
    <location>
        <begin position="319"/>
        <end position="428"/>
    </location>
</feature>
<keyword evidence="10" id="KW-0067">ATP-binding</keyword>
<comment type="subcellular location">
    <subcellularLocation>
        <location evidence="1">Cell membrane</location>
        <topology evidence="1">Multi-pass membrane protein</topology>
    </subcellularLocation>
</comment>
<dbReference type="GO" id="GO:0005886">
    <property type="term" value="C:plasma membrane"/>
    <property type="evidence" value="ECO:0007669"/>
    <property type="project" value="UniProtKB-SubCell"/>
</dbReference>
<name>A0A1E3A508_9FIRM</name>
<evidence type="ECO:0000313" key="14">
    <source>
        <dbReference type="Proteomes" id="UP000094271"/>
    </source>
</evidence>